<keyword evidence="3" id="KW-0067">ATP-binding</keyword>
<gene>
    <name evidence="5" type="ORF">Cflav_PD2153</name>
</gene>
<evidence type="ECO:0000256" key="3">
    <source>
        <dbReference type="ARBA" id="ARBA00022840"/>
    </source>
</evidence>
<dbReference type="Gene3D" id="3.40.50.300">
    <property type="entry name" value="P-loop containing nucleotide triphosphate hydrolases"/>
    <property type="match status" value="1"/>
</dbReference>
<dbReference type="InterPro" id="IPR027417">
    <property type="entry name" value="P-loop_NTPase"/>
</dbReference>
<dbReference type="Proteomes" id="UP000003688">
    <property type="component" value="Unassembled WGS sequence"/>
</dbReference>
<evidence type="ECO:0000259" key="4">
    <source>
        <dbReference type="PROSITE" id="PS50893"/>
    </source>
</evidence>
<comment type="caution">
    <text evidence="5">The sequence shown here is derived from an EMBL/GenBank/DDBJ whole genome shotgun (WGS) entry which is preliminary data.</text>
</comment>
<dbReference type="STRING" id="320771.Cflav_PD2153"/>
<dbReference type="GO" id="GO:0005524">
    <property type="term" value="F:ATP binding"/>
    <property type="evidence" value="ECO:0007669"/>
    <property type="project" value="UniProtKB-KW"/>
</dbReference>
<dbReference type="GO" id="GO:0016887">
    <property type="term" value="F:ATP hydrolysis activity"/>
    <property type="evidence" value="ECO:0007669"/>
    <property type="project" value="InterPro"/>
</dbReference>
<keyword evidence="1" id="KW-0813">Transport</keyword>
<accession>B9XLQ4</accession>
<evidence type="ECO:0000256" key="2">
    <source>
        <dbReference type="ARBA" id="ARBA00022741"/>
    </source>
</evidence>
<dbReference type="InterPro" id="IPR003593">
    <property type="entry name" value="AAA+_ATPase"/>
</dbReference>
<reference evidence="5 6" key="1">
    <citation type="journal article" date="2011" name="J. Bacteriol.">
        <title>Genome sequence of 'Pedosphaera parvula' Ellin514, an aerobic Verrucomicrobial isolate from pasture soil.</title>
        <authorList>
            <person name="Kant R."/>
            <person name="van Passel M.W."/>
            <person name="Sangwan P."/>
            <person name="Palva A."/>
            <person name="Lucas S."/>
            <person name="Copeland A."/>
            <person name="Lapidus A."/>
            <person name="Glavina Del Rio T."/>
            <person name="Dalin E."/>
            <person name="Tice H."/>
            <person name="Bruce D."/>
            <person name="Goodwin L."/>
            <person name="Pitluck S."/>
            <person name="Chertkov O."/>
            <person name="Larimer F.W."/>
            <person name="Land M.L."/>
            <person name="Hauser L."/>
            <person name="Brettin T.S."/>
            <person name="Detter J.C."/>
            <person name="Han S."/>
            <person name="de Vos W.M."/>
            <person name="Janssen P.H."/>
            <person name="Smidt H."/>
        </authorList>
    </citation>
    <scope>NUCLEOTIDE SEQUENCE [LARGE SCALE GENOMIC DNA]</scope>
    <source>
        <strain evidence="5 6">Ellin514</strain>
    </source>
</reference>
<dbReference type="PROSITE" id="PS50893">
    <property type="entry name" value="ABC_TRANSPORTER_2"/>
    <property type="match status" value="1"/>
</dbReference>
<keyword evidence="2" id="KW-0547">Nucleotide-binding</keyword>
<dbReference type="OrthoDB" id="9804819at2"/>
<dbReference type="EMBL" id="ABOX02000030">
    <property type="protein sequence ID" value="EEF59302.1"/>
    <property type="molecule type" value="Genomic_DNA"/>
</dbReference>
<dbReference type="Pfam" id="PF00005">
    <property type="entry name" value="ABC_tran"/>
    <property type="match status" value="1"/>
</dbReference>
<organism evidence="5 6">
    <name type="scientific">Pedosphaera parvula (strain Ellin514)</name>
    <dbReference type="NCBI Taxonomy" id="320771"/>
    <lineage>
        <taxon>Bacteria</taxon>
        <taxon>Pseudomonadati</taxon>
        <taxon>Verrucomicrobiota</taxon>
        <taxon>Pedosphaerae</taxon>
        <taxon>Pedosphaerales</taxon>
        <taxon>Pedosphaeraceae</taxon>
        <taxon>Pedosphaera</taxon>
    </lineage>
</organism>
<dbReference type="RefSeq" id="WP_007416743.1">
    <property type="nucleotide sequence ID" value="NZ_ABOX02000030.1"/>
</dbReference>
<sequence length="302" mass="33482" precursor="true">METKSPVIELENLARHYGHVEAVNGLSLTVQPGRCYGFFGRNGAGKTTSIKCLLNLLKPDSGTVRVFGLNPQKQEVAVKSRLSYVPDAVAFYPWMTVAQTLQFLASFRPKWNREMESDLLNRFQLDPSQKASHLSKGQKTQLALIGAVCPEPELLVLDEPTSGLDPIVRREFIETVIGAYHSTDPENRTVFVSTHLISEFEGLIDEFTIIEKGQKLLTMSADAARSRFQKIRASFPQPPVDLNLSDALSVRQSGRDLEVLVNGNSEMIVERIRARGPNDLHCQSLSLEEIFVTAGTSARAKA</sequence>
<evidence type="ECO:0000313" key="5">
    <source>
        <dbReference type="EMBL" id="EEF59302.1"/>
    </source>
</evidence>
<evidence type="ECO:0000256" key="1">
    <source>
        <dbReference type="ARBA" id="ARBA00022448"/>
    </source>
</evidence>
<dbReference type="InterPro" id="IPR051782">
    <property type="entry name" value="ABC_Transporter_VariousFunc"/>
</dbReference>
<name>B9XLQ4_PEDPL</name>
<protein>
    <submittedName>
        <fullName evidence="5">ABC transporter related-protein</fullName>
    </submittedName>
</protein>
<proteinExistence type="predicted"/>
<dbReference type="SUPFAM" id="SSF52540">
    <property type="entry name" value="P-loop containing nucleoside triphosphate hydrolases"/>
    <property type="match status" value="1"/>
</dbReference>
<dbReference type="CDD" id="cd03230">
    <property type="entry name" value="ABC_DR_subfamily_A"/>
    <property type="match status" value="1"/>
</dbReference>
<dbReference type="PANTHER" id="PTHR42939:SF1">
    <property type="entry name" value="ABC TRANSPORTER ATP-BINDING PROTEIN ALBC-RELATED"/>
    <property type="match status" value="1"/>
</dbReference>
<dbReference type="SMART" id="SM00382">
    <property type="entry name" value="AAA"/>
    <property type="match status" value="1"/>
</dbReference>
<feature type="domain" description="ABC transporter" evidence="4">
    <location>
        <begin position="8"/>
        <end position="237"/>
    </location>
</feature>
<keyword evidence="6" id="KW-1185">Reference proteome</keyword>
<dbReference type="PANTHER" id="PTHR42939">
    <property type="entry name" value="ABC TRANSPORTER ATP-BINDING PROTEIN ALBC-RELATED"/>
    <property type="match status" value="1"/>
</dbReference>
<dbReference type="AlphaFoldDB" id="B9XLQ4"/>
<evidence type="ECO:0000313" key="6">
    <source>
        <dbReference type="Proteomes" id="UP000003688"/>
    </source>
</evidence>
<dbReference type="InterPro" id="IPR003439">
    <property type="entry name" value="ABC_transporter-like_ATP-bd"/>
</dbReference>